<keyword evidence="3" id="KW-1185">Reference proteome</keyword>
<sequence length="70" mass="7931">MTSGKKLEKELEAKKKADSETTAIVNPPFENDICLYHEHTTKKEMKACRARRGTSQQVKSETKALKPALR</sequence>
<dbReference type="InParanoid" id="A0A074Y4L4"/>
<feature type="region of interest" description="Disordered" evidence="1">
    <location>
        <begin position="1"/>
        <end position="21"/>
    </location>
</feature>
<gene>
    <name evidence="2" type="ORF">AUEXF2481DRAFT_42736</name>
</gene>
<accession>A0A074Y4L4</accession>
<dbReference type="EMBL" id="KL584769">
    <property type="protein sequence ID" value="KEQ92635.1"/>
    <property type="molecule type" value="Genomic_DNA"/>
</dbReference>
<evidence type="ECO:0000313" key="2">
    <source>
        <dbReference type="EMBL" id="KEQ92635.1"/>
    </source>
</evidence>
<proteinExistence type="predicted"/>
<feature type="compositionally biased region" description="Basic and acidic residues" evidence="1">
    <location>
        <begin position="1"/>
        <end position="19"/>
    </location>
</feature>
<feature type="region of interest" description="Disordered" evidence="1">
    <location>
        <begin position="47"/>
        <end position="70"/>
    </location>
</feature>
<evidence type="ECO:0000256" key="1">
    <source>
        <dbReference type="SAM" id="MobiDB-lite"/>
    </source>
</evidence>
<dbReference type="RefSeq" id="XP_013341155.1">
    <property type="nucleotide sequence ID" value="XM_013485701.1"/>
</dbReference>
<organism evidence="2 3">
    <name type="scientific">Aureobasidium subglaciale (strain EXF-2481)</name>
    <name type="common">Aureobasidium pullulans var. subglaciale</name>
    <dbReference type="NCBI Taxonomy" id="1043005"/>
    <lineage>
        <taxon>Eukaryota</taxon>
        <taxon>Fungi</taxon>
        <taxon>Dikarya</taxon>
        <taxon>Ascomycota</taxon>
        <taxon>Pezizomycotina</taxon>
        <taxon>Dothideomycetes</taxon>
        <taxon>Dothideomycetidae</taxon>
        <taxon>Dothideales</taxon>
        <taxon>Saccotheciaceae</taxon>
        <taxon>Aureobasidium</taxon>
    </lineage>
</organism>
<dbReference type="AlphaFoldDB" id="A0A074Y4L4"/>
<dbReference type="GeneID" id="25367216"/>
<dbReference type="HOGENOM" id="CLU_2757380_0_0_1"/>
<dbReference type="Proteomes" id="UP000030641">
    <property type="component" value="Unassembled WGS sequence"/>
</dbReference>
<reference evidence="2 3" key="1">
    <citation type="journal article" date="2014" name="BMC Genomics">
        <title>Genome sequencing of four Aureobasidium pullulans varieties: biotechnological potential, stress tolerance, and description of new species.</title>
        <authorList>
            <person name="Gostin Ar C."/>
            <person name="Ohm R.A."/>
            <person name="Kogej T."/>
            <person name="Sonjak S."/>
            <person name="Turk M."/>
            <person name="Zajc J."/>
            <person name="Zalar P."/>
            <person name="Grube M."/>
            <person name="Sun H."/>
            <person name="Han J."/>
            <person name="Sharma A."/>
            <person name="Chiniquy J."/>
            <person name="Ngan C.Y."/>
            <person name="Lipzen A."/>
            <person name="Barry K."/>
            <person name="Grigoriev I.V."/>
            <person name="Gunde-Cimerman N."/>
        </authorList>
    </citation>
    <scope>NUCLEOTIDE SEQUENCE [LARGE SCALE GENOMIC DNA]</scope>
    <source>
        <strain evidence="2 3">EXF-2481</strain>
    </source>
</reference>
<name>A0A074Y4L4_AURSE</name>
<protein>
    <submittedName>
        <fullName evidence="2">Uncharacterized protein</fullName>
    </submittedName>
</protein>
<evidence type="ECO:0000313" key="3">
    <source>
        <dbReference type="Proteomes" id="UP000030641"/>
    </source>
</evidence>